<keyword evidence="2" id="KW-1185">Reference proteome</keyword>
<name>A0A4Y2DBH5_ARAVE</name>
<comment type="caution">
    <text evidence="1">The sequence shown here is derived from an EMBL/GenBank/DDBJ whole genome shotgun (WGS) entry which is preliminary data.</text>
</comment>
<gene>
    <name evidence="1" type="ORF">AVEN_209959_1</name>
</gene>
<sequence length="95" mass="10935">MCRTVKPTRRDLKTILPKPEIHHCGQRHNHLVCRLHGYCLIHLKVTFDNALQPKLLPSRSEGSFRDVFSIIFQNDVEVIFPKLPENKSGGPFMVS</sequence>
<accession>A0A4Y2DBH5</accession>
<proteinExistence type="predicted"/>
<protein>
    <submittedName>
        <fullName evidence="1">Uncharacterized protein</fullName>
    </submittedName>
</protein>
<reference evidence="1 2" key="1">
    <citation type="journal article" date="2019" name="Sci. Rep.">
        <title>Orb-weaving spider Araneus ventricosus genome elucidates the spidroin gene catalogue.</title>
        <authorList>
            <person name="Kono N."/>
            <person name="Nakamura H."/>
            <person name="Ohtoshi R."/>
            <person name="Moran D.A.P."/>
            <person name="Shinohara A."/>
            <person name="Yoshida Y."/>
            <person name="Fujiwara M."/>
            <person name="Mori M."/>
            <person name="Tomita M."/>
            <person name="Arakawa K."/>
        </authorList>
    </citation>
    <scope>NUCLEOTIDE SEQUENCE [LARGE SCALE GENOMIC DNA]</scope>
</reference>
<organism evidence="1 2">
    <name type="scientific">Araneus ventricosus</name>
    <name type="common">Orbweaver spider</name>
    <name type="synonym">Epeira ventricosa</name>
    <dbReference type="NCBI Taxonomy" id="182803"/>
    <lineage>
        <taxon>Eukaryota</taxon>
        <taxon>Metazoa</taxon>
        <taxon>Ecdysozoa</taxon>
        <taxon>Arthropoda</taxon>
        <taxon>Chelicerata</taxon>
        <taxon>Arachnida</taxon>
        <taxon>Araneae</taxon>
        <taxon>Araneomorphae</taxon>
        <taxon>Entelegynae</taxon>
        <taxon>Araneoidea</taxon>
        <taxon>Araneidae</taxon>
        <taxon>Araneus</taxon>
    </lineage>
</organism>
<evidence type="ECO:0000313" key="2">
    <source>
        <dbReference type="Proteomes" id="UP000499080"/>
    </source>
</evidence>
<dbReference type="AlphaFoldDB" id="A0A4Y2DBH5"/>
<dbReference type="EMBL" id="BGPR01000338">
    <property type="protein sequence ID" value="GBM14070.1"/>
    <property type="molecule type" value="Genomic_DNA"/>
</dbReference>
<dbReference type="Proteomes" id="UP000499080">
    <property type="component" value="Unassembled WGS sequence"/>
</dbReference>
<evidence type="ECO:0000313" key="1">
    <source>
        <dbReference type="EMBL" id="GBM14070.1"/>
    </source>
</evidence>